<keyword evidence="2" id="KW-0805">Transcription regulation</keyword>
<keyword evidence="11" id="KW-1185">Reference proteome</keyword>
<dbReference type="AlphaFoldDB" id="A0ABD1AID4"/>
<evidence type="ECO:0000256" key="5">
    <source>
        <dbReference type="ARBA" id="ARBA00023163"/>
    </source>
</evidence>
<evidence type="ECO:0000256" key="1">
    <source>
        <dbReference type="ARBA" id="ARBA00004049"/>
    </source>
</evidence>
<dbReference type="PROSITE" id="PS51519">
    <property type="entry name" value="RWP_RK"/>
    <property type="match status" value="1"/>
</dbReference>
<accession>A0ABD1AID4</accession>
<comment type="caution">
    <text evidence="10">The sequence shown here is derived from an EMBL/GenBank/DDBJ whole genome shotgun (WGS) entry which is preliminary data.</text>
</comment>
<feature type="compositionally biased region" description="Basic and acidic residues" evidence="8">
    <location>
        <begin position="1"/>
        <end position="11"/>
    </location>
</feature>
<evidence type="ECO:0000256" key="2">
    <source>
        <dbReference type="ARBA" id="ARBA00023015"/>
    </source>
</evidence>
<evidence type="ECO:0000256" key="7">
    <source>
        <dbReference type="SAM" id="Coils"/>
    </source>
</evidence>
<evidence type="ECO:0000256" key="3">
    <source>
        <dbReference type="ARBA" id="ARBA00023054"/>
    </source>
</evidence>
<dbReference type="InterPro" id="IPR044607">
    <property type="entry name" value="RKD-like"/>
</dbReference>
<evidence type="ECO:0000259" key="9">
    <source>
        <dbReference type="PROSITE" id="PS51519"/>
    </source>
</evidence>
<evidence type="ECO:0000256" key="6">
    <source>
        <dbReference type="ARBA" id="ARBA00023242"/>
    </source>
</evidence>
<feature type="domain" description="RWP-RK" evidence="9">
    <location>
        <begin position="308"/>
        <end position="396"/>
    </location>
</feature>
<dbReference type="PANTHER" id="PTHR46373:SF5">
    <property type="entry name" value="RWP-RK DOMAIN PROTEIN"/>
    <property type="match status" value="1"/>
</dbReference>
<feature type="region of interest" description="Disordered" evidence="8">
    <location>
        <begin position="1"/>
        <end position="21"/>
    </location>
</feature>
<keyword evidence="5" id="KW-0804">Transcription</keyword>
<dbReference type="Pfam" id="PF02042">
    <property type="entry name" value="RWP-RK"/>
    <property type="match status" value="1"/>
</dbReference>
<name>A0ABD1AID4_CARAN</name>
<organism evidence="10 11">
    <name type="scientific">Cardamine amara subsp. amara</name>
    <dbReference type="NCBI Taxonomy" id="228776"/>
    <lineage>
        <taxon>Eukaryota</taxon>
        <taxon>Viridiplantae</taxon>
        <taxon>Streptophyta</taxon>
        <taxon>Embryophyta</taxon>
        <taxon>Tracheophyta</taxon>
        <taxon>Spermatophyta</taxon>
        <taxon>Magnoliopsida</taxon>
        <taxon>eudicotyledons</taxon>
        <taxon>Gunneridae</taxon>
        <taxon>Pentapetalae</taxon>
        <taxon>rosids</taxon>
        <taxon>malvids</taxon>
        <taxon>Brassicales</taxon>
        <taxon>Brassicaceae</taxon>
        <taxon>Cardamineae</taxon>
        <taxon>Cardamine</taxon>
    </lineage>
</organism>
<dbReference type="InterPro" id="IPR003035">
    <property type="entry name" value="RWP-RK_dom"/>
</dbReference>
<gene>
    <name evidence="10" type="ORF">V5N11_017924</name>
</gene>
<keyword evidence="4" id="KW-0238">DNA-binding</keyword>
<evidence type="ECO:0000313" key="10">
    <source>
        <dbReference type="EMBL" id="KAL1205836.1"/>
    </source>
</evidence>
<dbReference type="PANTHER" id="PTHR46373">
    <property type="entry name" value="PROTEIN RKD4"/>
    <property type="match status" value="1"/>
</dbReference>
<dbReference type="GO" id="GO:0003677">
    <property type="term" value="F:DNA binding"/>
    <property type="evidence" value="ECO:0007669"/>
    <property type="project" value="UniProtKB-KW"/>
</dbReference>
<sequence length="422" mass="47570">MADDDSKKSSALEDDDHEDDLFYDPLDEFALTEEDLRNVMSSPNPTLMDLNLPPLDPPTTPYMEINETQLMHELSLSITDCDINDDFLISWDMDEPSNDDLDNIIDLNVTEEIGNDNSGITIVGSETTTRLEVSTRVFGNTNGPNFEIGGPSTMPVPVTSTIFDGSFVCTCCSLLRELVHTNGSNLNRLTIYGGIGFFCHAILETQRDVGYSIERRYQTFHLKDLTMEAVKKFIEEYCFQIQSDGLSLVEDINSAFYQAMIANSISNQTLMVPIPSRMSLPTPDEVLNVPPVPPQDEPTTSSKKGKGKGKGKAKRKTALALQRERTGKMTLKDINMHFHLPIEQAARIMRLCPTVLKKICRKGGLMRWPHRKIKCMEDKIERLENVVRTAKNDVVRARAQQETENLRKKIAEICSNILKNYK</sequence>
<feature type="compositionally biased region" description="Basic residues" evidence="8">
    <location>
        <begin position="303"/>
        <end position="317"/>
    </location>
</feature>
<keyword evidence="6" id="KW-0539">Nucleus</keyword>
<dbReference type="Proteomes" id="UP001558713">
    <property type="component" value="Unassembled WGS sequence"/>
</dbReference>
<keyword evidence="3 7" id="KW-0175">Coiled coil</keyword>
<evidence type="ECO:0000313" key="11">
    <source>
        <dbReference type="Proteomes" id="UP001558713"/>
    </source>
</evidence>
<feature type="compositionally biased region" description="Acidic residues" evidence="8">
    <location>
        <begin position="12"/>
        <end position="21"/>
    </location>
</feature>
<dbReference type="EMBL" id="JBANAX010000510">
    <property type="protein sequence ID" value="KAL1205836.1"/>
    <property type="molecule type" value="Genomic_DNA"/>
</dbReference>
<feature type="region of interest" description="Disordered" evidence="8">
    <location>
        <begin position="283"/>
        <end position="319"/>
    </location>
</feature>
<feature type="coiled-coil region" evidence="7">
    <location>
        <begin position="373"/>
        <end position="416"/>
    </location>
</feature>
<evidence type="ECO:0000256" key="8">
    <source>
        <dbReference type="SAM" id="MobiDB-lite"/>
    </source>
</evidence>
<proteinExistence type="predicted"/>
<reference evidence="10 11" key="1">
    <citation type="submission" date="2024-04" db="EMBL/GenBank/DDBJ databases">
        <title>Genome assembly C_amara_ONT_v2.</title>
        <authorList>
            <person name="Yant L."/>
            <person name="Moore C."/>
            <person name="Slenker M."/>
        </authorList>
    </citation>
    <scope>NUCLEOTIDE SEQUENCE [LARGE SCALE GENOMIC DNA]</scope>
    <source>
        <tissue evidence="10">Leaf</tissue>
    </source>
</reference>
<evidence type="ECO:0000256" key="4">
    <source>
        <dbReference type="ARBA" id="ARBA00023125"/>
    </source>
</evidence>
<comment type="function">
    <text evidence="1">Putative transcription factor.</text>
</comment>
<protein>
    <submittedName>
        <fullName evidence="10">Protein NLP1</fullName>
    </submittedName>
</protein>